<gene>
    <name evidence="1" type="primary">EVAR_87153_1</name>
    <name evidence="1" type="ORF">TNCV_2483831</name>
</gene>
<sequence length="158" mass="17483">MKEVSRHSPDILLVFQISIIDGKTHPSQQGPIVRKRKIKQRKKRKLIVVQALATDTLSSYTHDYPTLPADVAEAIYPIYEDLSNVKLLKSGSKVVEIAAYITAGMFNEGAKSLSQFMSALGLSLGTAVHVYVDKEDADRVMISDARVQGNTREGRLAR</sequence>
<organism evidence="1 2">
    <name type="scientific">Trichonephila clavipes</name>
    <name type="common">Golden silk orbweaver</name>
    <name type="synonym">Nephila clavipes</name>
    <dbReference type="NCBI Taxonomy" id="2585209"/>
    <lineage>
        <taxon>Eukaryota</taxon>
        <taxon>Metazoa</taxon>
        <taxon>Ecdysozoa</taxon>
        <taxon>Arthropoda</taxon>
        <taxon>Chelicerata</taxon>
        <taxon>Arachnida</taxon>
        <taxon>Araneae</taxon>
        <taxon>Araneomorphae</taxon>
        <taxon>Entelegynae</taxon>
        <taxon>Araneoidea</taxon>
        <taxon>Nephilidae</taxon>
        <taxon>Trichonephila</taxon>
    </lineage>
</organism>
<evidence type="ECO:0000313" key="1">
    <source>
        <dbReference type="EMBL" id="GFY25263.1"/>
    </source>
</evidence>
<keyword evidence="2" id="KW-1185">Reference proteome</keyword>
<name>A0A8X7BB06_TRICX</name>
<proteinExistence type="predicted"/>
<protein>
    <submittedName>
        <fullName evidence="1">Uncharacterized protein</fullName>
    </submittedName>
</protein>
<dbReference type="AlphaFoldDB" id="A0A8X7BB06"/>
<reference evidence="1" key="1">
    <citation type="submission" date="2020-08" db="EMBL/GenBank/DDBJ databases">
        <title>Multicomponent nature underlies the extraordinary mechanical properties of spider dragline silk.</title>
        <authorList>
            <person name="Kono N."/>
            <person name="Nakamura H."/>
            <person name="Mori M."/>
            <person name="Yoshida Y."/>
            <person name="Ohtoshi R."/>
            <person name="Malay A.D."/>
            <person name="Moran D.A.P."/>
            <person name="Tomita M."/>
            <person name="Numata K."/>
            <person name="Arakawa K."/>
        </authorList>
    </citation>
    <scope>NUCLEOTIDE SEQUENCE</scope>
</reference>
<accession>A0A8X7BB06</accession>
<dbReference type="Proteomes" id="UP000887159">
    <property type="component" value="Unassembled WGS sequence"/>
</dbReference>
<dbReference type="EMBL" id="BMAU01021371">
    <property type="protein sequence ID" value="GFY25263.1"/>
    <property type="molecule type" value="Genomic_DNA"/>
</dbReference>
<comment type="caution">
    <text evidence="1">The sequence shown here is derived from an EMBL/GenBank/DDBJ whole genome shotgun (WGS) entry which is preliminary data.</text>
</comment>
<evidence type="ECO:0000313" key="2">
    <source>
        <dbReference type="Proteomes" id="UP000887159"/>
    </source>
</evidence>